<dbReference type="NCBIfam" id="TIGR00962">
    <property type="entry name" value="atpA"/>
    <property type="match status" value="1"/>
</dbReference>
<evidence type="ECO:0000256" key="2">
    <source>
        <dbReference type="ARBA" id="ARBA00008936"/>
    </source>
</evidence>
<gene>
    <name evidence="11" type="primary">atpA</name>
    <name evidence="15" type="ORF">A2803_05725</name>
</gene>
<dbReference type="InterPro" id="IPR023366">
    <property type="entry name" value="ATP_synth_asu-like_sf"/>
</dbReference>
<dbReference type="InterPro" id="IPR033732">
    <property type="entry name" value="ATP_synth_F1_a_nt-bd_dom"/>
</dbReference>
<dbReference type="Pfam" id="PF02874">
    <property type="entry name" value="ATP-synt_ab_N"/>
    <property type="match status" value="1"/>
</dbReference>
<comment type="catalytic activity">
    <reaction evidence="11">
        <text>ATP + H2O + 4 H(+)(in) = ADP + phosphate + 5 H(+)(out)</text>
        <dbReference type="Rhea" id="RHEA:57720"/>
        <dbReference type="ChEBI" id="CHEBI:15377"/>
        <dbReference type="ChEBI" id="CHEBI:15378"/>
        <dbReference type="ChEBI" id="CHEBI:30616"/>
        <dbReference type="ChEBI" id="CHEBI:43474"/>
        <dbReference type="ChEBI" id="CHEBI:456216"/>
        <dbReference type="EC" id="7.1.2.2"/>
    </reaction>
</comment>
<dbReference type="SUPFAM" id="SSF50615">
    <property type="entry name" value="N-terminal domain of alpha and beta subunits of F1 ATP synthase"/>
    <property type="match status" value="1"/>
</dbReference>
<comment type="subcellular location">
    <subcellularLocation>
        <location evidence="11">Cell membrane</location>
        <topology evidence="11">Peripheral membrane protein</topology>
    </subcellularLocation>
    <subcellularLocation>
        <location evidence="1">Membrane</location>
    </subcellularLocation>
</comment>
<dbReference type="EC" id="7.1.2.2" evidence="11"/>
<feature type="domain" description="ATPase F1/V1/A1 complex alpha/beta subunit N-terminal" evidence="14">
    <location>
        <begin position="18"/>
        <end position="80"/>
    </location>
</feature>
<dbReference type="InterPro" id="IPR036121">
    <property type="entry name" value="ATPase_F1/V1/A1_a/bsu_N_sf"/>
</dbReference>
<dbReference type="GO" id="GO:0045259">
    <property type="term" value="C:proton-transporting ATP synthase complex"/>
    <property type="evidence" value="ECO:0007669"/>
    <property type="project" value="UniProtKB-KW"/>
</dbReference>
<dbReference type="InterPro" id="IPR000194">
    <property type="entry name" value="ATPase_F1/V1/A1_a/bsu_nucl-bd"/>
</dbReference>
<evidence type="ECO:0000256" key="10">
    <source>
        <dbReference type="ARBA" id="ARBA00023310"/>
    </source>
</evidence>
<keyword evidence="11" id="KW-1003">Cell membrane</keyword>
<accession>A0A1F7Z1H7</accession>
<dbReference type="FunFam" id="1.20.150.20:FF:000001">
    <property type="entry name" value="ATP synthase subunit alpha"/>
    <property type="match status" value="1"/>
</dbReference>
<feature type="domain" description="ATP synthase alpha subunit C-terminal" evidence="13">
    <location>
        <begin position="360"/>
        <end position="482"/>
    </location>
</feature>
<keyword evidence="3 11" id="KW-0813">Transport</keyword>
<comment type="caution">
    <text evidence="15">The sequence shown here is derived from an EMBL/GenBank/DDBJ whole genome shotgun (WGS) entry which is preliminary data.</text>
</comment>
<reference evidence="15 16" key="1">
    <citation type="journal article" date="2016" name="Nat. Commun.">
        <title>Thousands of microbial genomes shed light on interconnected biogeochemical processes in an aquifer system.</title>
        <authorList>
            <person name="Anantharaman K."/>
            <person name="Brown C.T."/>
            <person name="Hug L.A."/>
            <person name="Sharon I."/>
            <person name="Castelle C.J."/>
            <person name="Probst A.J."/>
            <person name="Thomas B.C."/>
            <person name="Singh A."/>
            <person name="Wilkins M.J."/>
            <person name="Karaoz U."/>
            <person name="Brodie E.L."/>
            <person name="Williams K.H."/>
            <person name="Hubbard S.S."/>
            <person name="Banfield J.F."/>
        </authorList>
    </citation>
    <scope>NUCLEOTIDE SEQUENCE [LARGE SCALE GENOMIC DNA]</scope>
</reference>
<dbReference type="CDD" id="cd01132">
    <property type="entry name" value="F1-ATPase_alpha_CD"/>
    <property type="match status" value="1"/>
</dbReference>
<feature type="site" description="Required for activity" evidence="11">
    <location>
        <position position="351"/>
    </location>
</feature>
<evidence type="ECO:0000256" key="7">
    <source>
        <dbReference type="ARBA" id="ARBA00023065"/>
    </source>
</evidence>
<evidence type="ECO:0000256" key="6">
    <source>
        <dbReference type="ARBA" id="ARBA00022967"/>
    </source>
</evidence>
<dbReference type="InterPro" id="IPR027417">
    <property type="entry name" value="P-loop_NTPase"/>
</dbReference>
<protein>
    <recommendedName>
        <fullName evidence="11">ATP synthase subunit alpha</fullName>
        <ecNumber evidence="11">7.1.2.2</ecNumber>
    </recommendedName>
    <alternativeName>
        <fullName evidence="11">ATP synthase F1 sector subunit alpha</fullName>
    </alternativeName>
    <alternativeName>
        <fullName evidence="11">F-ATPase subunit alpha</fullName>
    </alternativeName>
</protein>
<sequence>MISLTQKIKNAKVNDEAAGEVSAAGDGVVWIKGLPEAMFGEVVSIGASRALIMNLEEDKIGAVILGGYEEVSRGNMVNLTRDTLKIGAGKDLLGRVINPLGEYLDGKGDYKVDKLMPVERTAPGIVDRQSVDTSLLTGILAVDAMIPIGRGQRQLIIGDRGTGKSALAVDTIINQKDQSVISIYVAIGQKRGKVAAVIEKFEEFDALKNTIVVAATASDSASLRYIAPYVGTAIGEYFMEKGQDVLIVYDDLTKHAWSYRELSLLLRRPSGREAYPGDVFYLHSRLLERACRLNKKNGGGSLTALPIIETQAGDVSAYIPTNVISITDGQIYLEPDLFFAGVKPALNVGLSVSRVGGAAQSKPMKRVAGKLRLELSQYWELATFAQFAADTDAATKDKIERGKRVVEILKQPQYSPIGMAEQVVTIFLANSGVFDDIEVQLVTEFRAELMNKIKNKFKKTLTDIARKEDFSEEDQNEILAEANKLKENFVKTRGTNESETN</sequence>
<dbReference type="NCBIfam" id="NF009884">
    <property type="entry name" value="PRK13343.1"/>
    <property type="match status" value="1"/>
</dbReference>
<dbReference type="FunFam" id="3.40.50.300:FF:000002">
    <property type="entry name" value="ATP synthase subunit alpha"/>
    <property type="match status" value="1"/>
</dbReference>
<dbReference type="Gene3D" id="2.40.30.20">
    <property type="match status" value="1"/>
</dbReference>
<dbReference type="InterPro" id="IPR000793">
    <property type="entry name" value="ATP_synth_asu_C"/>
</dbReference>
<feature type="binding site" evidence="11">
    <location>
        <begin position="158"/>
        <end position="165"/>
    </location>
    <ligand>
        <name>ATP</name>
        <dbReference type="ChEBI" id="CHEBI:30616"/>
    </ligand>
</feature>
<keyword evidence="4 11" id="KW-0547">Nucleotide-binding</keyword>
<evidence type="ECO:0000256" key="5">
    <source>
        <dbReference type="ARBA" id="ARBA00022840"/>
    </source>
</evidence>
<dbReference type="Gene3D" id="3.40.50.300">
    <property type="entry name" value="P-loop containing nucleotide triphosphate hydrolases"/>
    <property type="match status" value="1"/>
</dbReference>
<dbReference type="GO" id="GO:0046933">
    <property type="term" value="F:proton-transporting ATP synthase activity, rotational mechanism"/>
    <property type="evidence" value="ECO:0007669"/>
    <property type="project" value="UniProtKB-UniRule"/>
</dbReference>
<keyword evidence="6 11" id="KW-1278">Translocase</keyword>
<evidence type="ECO:0000256" key="9">
    <source>
        <dbReference type="ARBA" id="ARBA00023196"/>
    </source>
</evidence>
<keyword evidence="11" id="KW-0375">Hydrogen ion transport</keyword>
<evidence type="ECO:0000259" key="12">
    <source>
        <dbReference type="Pfam" id="PF00006"/>
    </source>
</evidence>
<keyword evidence="8 11" id="KW-0472">Membrane</keyword>
<dbReference type="GO" id="GO:0005886">
    <property type="term" value="C:plasma membrane"/>
    <property type="evidence" value="ECO:0007669"/>
    <property type="project" value="UniProtKB-SubCell"/>
</dbReference>
<name>A0A1F7Z1H7_9BACT</name>
<dbReference type="InterPro" id="IPR038376">
    <property type="entry name" value="ATP_synth_asu_C_sf"/>
</dbReference>
<proteinExistence type="inferred from homology"/>
<dbReference type="PANTHER" id="PTHR48082">
    <property type="entry name" value="ATP SYNTHASE SUBUNIT ALPHA, MITOCHONDRIAL"/>
    <property type="match status" value="1"/>
</dbReference>
<keyword evidence="5 11" id="KW-0067">ATP-binding</keyword>
<comment type="function">
    <text evidence="11">Produces ATP from ADP in the presence of a proton gradient across the membrane. The alpha chain is a regulatory subunit.</text>
</comment>
<feature type="domain" description="ATPase F1/V1/A1 complex alpha/beta subunit nucleotide-binding" evidence="12">
    <location>
        <begin position="138"/>
        <end position="353"/>
    </location>
</feature>
<dbReference type="Gene3D" id="1.20.150.20">
    <property type="entry name" value="ATP synthase alpha/beta chain, C-terminal domain"/>
    <property type="match status" value="1"/>
</dbReference>
<dbReference type="GO" id="GO:0005524">
    <property type="term" value="F:ATP binding"/>
    <property type="evidence" value="ECO:0007669"/>
    <property type="project" value="UniProtKB-UniRule"/>
</dbReference>
<dbReference type="Pfam" id="PF00006">
    <property type="entry name" value="ATP-synt_ab"/>
    <property type="match status" value="1"/>
</dbReference>
<dbReference type="SUPFAM" id="SSF52540">
    <property type="entry name" value="P-loop containing nucleoside triphosphate hydrolases"/>
    <property type="match status" value="1"/>
</dbReference>
<dbReference type="SUPFAM" id="SSF47917">
    <property type="entry name" value="C-terminal domain of alpha and beta subunits of F1 ATP synthase"/>
    <property type="match status" value="1"/>
</dbReference>
<evidence type="ECO:0000256" key="4">
    <source>
        <dbReference type="ARBA" id="ARBA00022741"/>
    </source>
</evidence>
<evidence type="ECO:0000313" key="15">
    <source>
        <dbReference type="EMBL" id="OGM32818.1"/>
    </source>
</evidence>
<keyword evidence="7 11" id="KW-0406">Ion transport</keyword>
<keyword evidence="9 11" id="KW-0139">CF(1)</keyword>
<evidence type="ECO:0000313" key="16">
    <source>
        <dbReference type="Proteomes" id="UP000178870"/>
    </source>
</evidence>
<evidence type="ECO:0000256" key="11">
    <source>
        <dbReference type="HAMAP-Rule" id="MF_01346"/>
    </source>
</evidence>
<dbReference type="PROSITE" id="PS00152">
    <property type="entry name" value="ATPASE_ALPHA_BETA"/>
    <property type="match status" value="1"/>
</dbReference>
<dbReference type="InterPro" id="IPR004100">
    <property type="entry name" value="ATPase_F1/V1/A1_a/bsu_N"/>
</dbReference>
<evidence type="ECO:0000259" key="14">
    <source>
        <dbReference type="Pfam" id="PF02874"/>
    </source>
</evidence>
<dbReference type="PANTHER" id="PTHR48082:SF2">
    <property type="entry name" value="ATP SYNTHASE SUBUNIT ALPHA, MITOCHONDRIAL"/>
    <property type="match status" value="1"/>
</dbReference>
<dbReference type="InterPro" id="IPR020003">
    <property type="entry name" value="ATPase_a/bsu_AS"/>
</dbReference>
<dbReference type="HAMAP" id="MF_01346">
    <property type="entry name" value="ATP_synth_alpha_bact"/>
    <property type="match status" value="1"/>
</dbReference>
<evidence type="ECO:0000256" key="1">
    <source>
        <dbReference type="ARBA" id="ARBA00004370"/>
    </source>
</evidence>
<comment type="similarity">
    <text evidence="2 11">Belongs to the ATPase alpha/beta chains family.</text>
</comment>
<keyword evidence="10 11" id="KW-0066">ATP synthesis</keyword>
<dbReference type="Pfam" id="PF00306">
    <property type="entry name" value="ATP-synt_ab_C"/>
    <property type="match status" value="1"/>
</dbReference>
<organism evidence="15 16">
    <name type="scientific">Candidatus Woesebacteria bacterium RIFCSPHIGHO2_01_FULL_44_21</name>
    <dbReference type="NCBI Taxonomy" id="1802503"/>
    <lineage>
        <taxon>Bacteria</taxon>
        <taxon>Candidatus Woeseibacteriota</taxon>
    </lineage>
</organism>
<dbReference type="EMBL" id="MGGP01000012">
    <property type="protein sequence ID" value="OGM32818.1"/>
    <property type="molecule type" value="Genomic_DNA"/>
</dbReference>
<dbReference type="AlphaFoldDB" id="A0A1F7Z1H7"/>
<evidence type="ECO:0000256" key="8">
    <source>
        <dbReference type="ARBA" id="ARBA00023136"/>
    </source>
</evidence>
<dbReference type="Proteomes" id="UP000178870">
    <property type="component" value="Unassembled WGS sequence"/>
</dbReference>
<dbReference type="CDD" id="cd18113">
    <property type="entry name" value="ATP-synt_F1_alpha_C"/>
    <property type="match status" value="1"/>
</dbReference>
<dbReference type="GO" id="GO:0043531">
    <property type="term" value="F:ADP binding"/>
    <property type="evidence" value="ECO:0007669"/>
    <property type="project" value="TreeGrafter"/>
</dbReference>
<evidence type="ECO:0000259" key="13">
    <source>
        <dbReference type="Pfam" id="PF00306"/>
    </source>
</evidence>
<dbReference type="InterPro" id="IPR005294">
    <property type="entry name" value="ATP_synth_F1_asu"/>
</dbReference>
<evidence type="ECO:0000256" key="3">
    <source>
        <dbReference type="ARBA" id="ARBA00022448"/>
    </source>
</evidence>